<sequence>MNLCIYFFVNRSAVFKYVFLWLCRPLHNQFSIDIDTQIIVATPAADGRRSRRSRRYSLPGTTHEDAVAAASALGRGIIHFKLITAVNF</sequence>
<dbReference type="Proteomes" id="UP000298663">
    <property type="component" value="Unassembled WGS sequence"/>
</dbReference>
<evidence type="ECO:0000313" key="1">
    <source>
        <dbReference type="EMBL" id="TKR94372.1"/>
    </source>
</evidence>
<dbReference type="EMBL" id="AZBU02000002">
    <property type="protein sequence ID" value="TKR94372.1"/>
    <property type="molecule type" value="Genomic_DNA"/>
</dbReference>
<name>A0A4U5PD97_STECR</name>
<gene>
    <name evidence="1" type="ORF">L596_008662</name>
</gene>
<protein>
    <submittedName>
        <fullName evidence="1">Uncharacterized protein</fullName>
    </submittedName>
</protein>
<keyword evidence="2" id="KW-1185">Reference proteome</keyword>
<dbReference type="AlphaFoldDB" id="A0A4U5PD97"/>
<accession>A0A4U5PD97</accession>
<organism evidence="1 2">
    <name type="scientific">Steinernema carpocapsae</name>
    <name type="common">Entomopathogenic nematode</name>
    <dbReference type="NCBI Taxonomy" id="34508"/>
    <lineage>
        <taxon>Eukaryota</taxon>
        <taxon>Metazoa</taxon>
        <taxon>Ecdysozoa</taxon>
        <taxon>Nematoda</taxon>
        <taxon>Chromadorea</taxon>
        <taxon>Rhabditida</taxon>
        <taxon>Tylenchina</taxon>
        <taxon>Panagrolaimomorpha</taxon>
        <taxon>Strongyloidoidea</taxon>
        <taxon>Steinernematidae</taxon>
        <taxon>Steinernema</taxon>
    </lineage>
</organism>
<comment type="caution">
    <text evidence="1">The sequence shown here is derived from an EMBL/GenBank/DDBJ whole genome shotgun (WGS) entry which is preliminary data.</text>
</comment>
<evidence type="ECO:0000313" key="2">
    <source>
        <dbReference type="Proteomes" id="UP000298663"/>
    </source>
</evidence>
<proteinExistence type="predicted"/>
<reference evidence="1 2" key="2">
    <citation type="journal article" date="2019" name="G3 (Bethesda)">
        <title>Hybrid Assembly of the Genome of the Entomopathogenic Nematode Steinernema carpocapsae Identifies the X-Chromosome.</title>
        <authorList>
            <person name="Serra L."/>
            <person name="Macchietto M."/>
            <person name="Macias-Munoz A."/>
            <person name="McGill C.J."/>
            <person name="Rodriguez I.M."/>
            <person name="Rodriguez B."/>
            <person name="Murad R."/>
            <person name="Mortazavi A."/>
        </authorList>
    </citation>
    <scope>NUCLEOTIDE SEQUENCE [LARGE SCALE GENOMIC DNA]</scope>
    <source>
        <strain evidence="1 2">ALL</strain>
    </source>
</reference>
<reference evidence="1 2" key="1">
    <citation type="journal article" date="2015" name="Genome Biol.">
        <title>Comparative genomics of Steinernema reveals deeply conserved gene regulatory networks.</title>
        <authorList>
            <person name="Dillman A.R."/>
            <person name="Macchietto M."/>
            <person name="Porter C.F."/>
            <person name="Rogers A."/>
            <person name="Williams B."/>
            <person name="Antoshechkin I."/>
            <person name="Lee M.M."/>
            <person name="Goodwin Z."/>
            <person name="Lu X."/>
            <person name="Lewis E.E."/>
            <person name="Goodrich-Blair H."/>
            <person name="Stock S.P."/>
            <person name="Adams B.J."/>
            <person name="Sternberg P.W."/>
            <person name="Mortazavi A."/>
        </authorList>
    </citation>
    <scope>NUCLEOTIDE SEQUENCE [LARGE SCALE GENOMIC DNA]</scope>
    <source>
        <strain evidence="1 2">ALL</strain>
    </source>
</reference>